<evidence type="ECO:0000313" key="2">
    <source>
        <dbReference type="EMBL" id="PQO35672.1"/>
    </source>
</evidence>
<evidence type="ECO:0000313" key="3">
    <source>
        <dbReference type="Proteomes" id="UP000240009"/>
    </source>
</evidence>
<dbReference type="EMBL" id="PUIA01000026">
    <property type="protein sequence ID" value="PQO35672.1"/>
    <property type="molecule type" value="Genomic_DNA"/>
</dbReference>
<dbReference type="Proteomes" id="UP000240009">
    <property type="component" value="Unassembled WGS sequence"/>
</dbReference>
<keyword evidence="1" id="KW-0812">Transmembrane</keyword>
<feature type="transmembrane region" description="Helical" evidence="1">
    <location>
        <begin position="118"/>
        <end position="138"/>
    </location>
</feature>
<organism evidence="2 3">
    <name type="scientific">Blastopirellula marina</name>
    <dbReference type="NCBI Taxonomy" id="124"/>
    <lineage>
        <taxon>Bacteria</taxon>
        <taxon>Pseudomonadati</taxon>
        <taxon>Planctomycetota</taxon>
        <taxon>Planctomycetia</taxon>
        <taxon>Pirellulales</taxon>
        <taxon>Pirellulaceae</taxon>
        <taxon>Blastopirellula</taxon>
    </lineage>
</organism>
<comment type="caution">
    <text evidence="2">The sequence shown here is derived from an EMBL/GenBank/DDBJ whole genome shotgun (WGS) entry which is preliminary data.</text>
</comment>
<keyword evidence="1" id="KW-0472">Membrane</keyword>
<reference evidence="2 3" key="1">
    <citation type="submission" date="2018-02" db="EMBL/GenBank/DDBJ databases">
        <title>Comparative genomes isolates from brazilian mangrove.</title>
        <authorList>
            <person name="Araujo J.E."/>
            <person name="Taketani R.G."/>
            <person name="Silva M.C.P."/>
            <person name="Loureco M.V."/>
            <person name="Andreote F.D."/>
        </authorList>
    </citation>
    <scope>NUCLEOTIDE SEQUENCE [LARGE SCALE GENOMIC DNA]</scope>
    <source>
        <strain evidence="2 3">HEX-2 MGV</strain>
    </source>
</reference>
<sequence length="224" mass="24863">MSASILKREPFACDAVAKDQTELLAGDLADEAYLVFGYATTQAKARRQQALQKTLADLDVRPFTAESVEKYKRSCEVPPSLLAMTLVNYAAGIGLVAAIVCLPILVVSAVTLNSSLSFYLALAILVGGGFLVVSAAIGDRYVIDRTWMMYDLAHYTEPVPEFALQTALDIKKRHPEVSFYICSLEENRMVLDPFLVMRVPDGGWHRDYYLEVWNEPKFAGTREA</sequence>
<protein>
    <submittedName>
        <fullName evidence="2">Uncharacterized protein</fullName>
    </submittedName>
</protein>
<evidence type="ECO:0000256" key="1">
    <source>
        <dbReference type="SAM" id="Phobius"/>
    </source>
</evidence>
<keyword evidence="1" id="KW-1133">Transmembrane helix</keyword>
<feature type="transmembrane region" description="Helical" evidence="1">
    <location>
        <begin position="81"/>
        <end position="106"/>
    </location>
</feature>
<gene>
    <name evidence="2" type="ORF">C5Y96_08415</name>
</gene>
<accession>A0A2S8FU19</accession>
<dbReference type="OrthoDB" id="292321at2"/>
<dbReference type="RefSeq" id="WP_105351973.1">
    <property type="nucleotide sequence ID" value="NZ_PUIA01000026.1"/>
</dbReference>
<dbReference type="AlphaFoldDB" id="A0A2S8FU19"/>
<proteinExistence type="predicted"/>
<name>A0A2S8FU19_9BACT</name>